<evidence type="ECO:0000256" key="1">
    <source>
        <dbReference type="SAM" id="SignalP"/>
    </source>
</evidence>
<organism evidence="2 3">
    <name type="scientific">Agaribacillus aureus</name>
    <dbReference type="NCBI Taxonomy" id="3051825"/>
    <lineage>
        <taxon>Bacteria</taxon>
        <taxon>Pseudomonadati</taxon>
        <taxon>Bacteroidota</taxon>
        <taxon>Cytophagia</taxon>
        <taxon>Cytophagales</taxon>
        <taxon>Splendidivirgaceae</taxon>
        <taxon>Agaribacillus</taxon>
    </lineage>
</organism>
<keyword evidence="1" id="KW-0732">Signal</keyword>
<evidence type="ECO:0000313" key="2">
    <source>
        <dbReference type="EMBL" id="MDN5212119.1"/>
    </source>
</evidence>
<name>A0ABT8L304_9BACT</name>
<proteinExistence type="predicted"/>
<feature type="signal peptide" evidence="1">
    <location>
        <begin position="1"/>
        <end position="23"/>
    </location>
</feature>
<comment type="caution">
    <text evidence="2">The sequence shown here is derived from an EMBL/GenBank/DDBJ whole genome shotgun (WGS) entry which is preliminary data.</text>
</comment>
<keyword evidence="3" id="KW-1185">Reference proteome</keyword>
<gene>
    <name evidence="2" type="ORF">QQ020_08655</name>
</gene>
<dbReference type="Pfam" id="PF14060">
    <property type="entry name" value="DUF4252"/>
    <property type="match status" value="1"/>
</dbReference>
<dbReference type="InterPro" id="IPR025348">
    <property type="entry name" value="DUF4252"/>
</dbReference>
<reference evidence="2" key="1">
    <citation type="submission" date="2023-06" db="EMBL/GenBank/DDBJ databases">
        <title>Genomic of Agaribacillus aureum.</title>
        <authorList>
            <person name="Wang G."/>
        </authorList>
    </citation>
    <scope>NUCLEOTIDE SEQUENCE</scope>
    <source>
        <strain evidence="2">BMA12</strain>
    </source>
</reference>
<accession>A0ABT8L304</accession>
<dbReference type="Proteomes" id="UP001172083">
    <property type="component" value="Unassembled WGS sequence"/>
</dbReference>
<feature type="chain" id="PRO_5045290260" evidence="1">
    <location>
        <begin position="24"/>
        <end position="168"/>
    </location>
</feature>
<protein>
    <submittedName>
        <fullName evidence="2">DUF4252 domain-containing protein</fullName>
    </submittedName>
</protein>
<dbReference type="RefSeq" id="WP_346757443.1">
    <property type="nucleotide sequence ID" value="NZ_JAUJEB010000001.1"/>
</dbReference>
<sequence>MMDLKIKFNLLLLLSVFPLLSKAQCRSLTDIYRRYDHLDESFSLDVSGSFLKMASWLDNDLMDDDFEDVVQSIDKIKIFKVPKGRHGMSHGEIRDFKRDLYDEDFDELMNIRGDNGVFHVLAKERRKVVTDLVMFGEGDNGVIFVEFLGHMDVKKIGRICRKIEMDEI</sequence>
<dbReference type="EMBL" id="JAUJEB010000001">
    <property type="protein sequence ID" value="MDN5212119.1"/>
    <property type="molecule type" value="Genomic_DNA"/>
</dbReference>
<evidence type="ECO:0000313" key="3">
    <source>
        <dbReference type="Proteomes" id="UP001172083"/>
    </source>
</evidence>